<reference evidence="1" key="3">
    <citation type="submission" date="2025-08" db="UniProtKB">
        <authorList>
            <consortium name="Ensembl"/>
        </authorList>
    </citation>
    <scope>IDENTIFICATION</scope>
</reference>
<dbReference type="EMBL" id="EAAA01001810">
    <property type="status" value="NOT_ANNOTATED_CDS"/>
    <property type="molecule type" value="Genomic_DNA"/>
</dbReference>
<evidence type="ECO:0000313" key="2">
    <source>
        <dbReference type="Proteomes" id="UP000008144"/>
    </source>
</evidence>
<dbReference type="PANTHER" id="PTHR22901">
    <property type="entry name" value="SIALATE O-ACETYLESTERASE"/>
    <property type="match status" value="1"/>
</dbReference>
<proteinExistence type="predicted"/>
<dbReference type="Proteomes" id="UP000008144">
    <property type="component" value="Chromosome 3"/>
</dbReference>
<reference evidence="2" key="1">
    <citation type="journal article" date="2002" name="Science">
        <title>The draft genome of Ciona intestinalis: insights into chordate and vertebrate origins.</title>
        <authorList>
            <person name="Dehal P."/>
            <person name="Satou Y."/>
            <person name="Campbell R.K."/>
            <person name="Chapman J."/>
            <person name="Degnan B."/>
            <person name="De Tomaso A."/>
            <person name="Davidson B."/>
            <person name="Di Gregorio A."/>
            <person name="Gelpke M."/>
            <person name="Goodstein D.M."/>
            <person name="Harafuji N."/>
            <person name="Hastings K.E."/>
            <person name="Ho I."/>
            <person name="Hotta K."/>
            <person name="Huang W."/>
            <person name="Kawashima T."/>
            <person name="Lemaire P."/>
            <person name="Martinez D."/>
            <person name="Meinertzhagen I.A."/>
            <person name="Necula S."/>
            <person name="Nonaka M."/>
            <person name="Putnam N."/>
            <person name="Rash S."/>
            <person name="Saiga H."/>
            <person name="Satake M."/>
            <person name="Terry A."/>
            <person name="Yamada L."/>
            <person name="Wang H.G."/>
            <person name="Awazu S."/>
            <person name="Azumi K."/>
            <person name="Boore J."/>
            <person name="Branno M."/>
            <person name="Chin-Bow S."/>
            <person name="DeSantis R."/>
            <person name="Doyle S."/>
            <person name="Francino P."/>
            <person name="Keys D.N."/>
            <person name="Haga S."/>
            <person name="Hayashi H."/>
            <person name="Hino K."/>
            <person name="Imai K.S."/>
            <person name="Inaba K."/>
            <person name="Kano S."/>
            <person name="Kobayashi K."/>
            <person name="Kobayashi M."/>
            <person name="Lee B.I."/>
            <person name="Makabe K.W."/>
            <person name="Manohar C."/>
            <person name="Matassi G."/>
            <person name="Medina M."/>
            <person name="Mochizuki Y."/>
            <person name="Mount S."/>
            <person name="Morishita T."/>
            <person name="Miura S."/>
            <person name="Nakayama A."/>
            <person name="Nishizaka S."/>
            <person name="Nomoto H."/>
            <person name="Ohta F."/>
            <person name="Oishi K."/>
            <person name="Rigoutsos I."/>
            <person name="Sano M."/>
            <person name="Sasaki A."/>
            <person name="Sasakura Y."/>
            <person name="Shoguchi E."/>
            <person name="Shin-i T."/>
            <person name="Spagnuolo A."/>
            <person name="Stainier D."/>
            <person name="Suzuki M.M."/>
            <person name="Tassy O."/>
            <person name="Takatori N."/>
            <person name="Tokuoka M."/>
            <person name="Yagi K."/>
            <person name="Yoshizaki F."/>
            <person name="Wada S."/>
            <person name="Zhang C."/>
            <person name="Hyatt P.D."/>
            <person name="Larimer F."/>
            <person name="Detter C."/>
            <person name="Doggett N."/>
            <person name="Glavina T."/>
            <person name="Hawkins T."/>
            <person name="Richardson P."/>
            <person name="Lucas S."/>
            <person name="Kohara Y."/>
            <person name="Levine M."/>
            <person name="Satoh N."/>
            <person name="Rokhsar D.S."/>
        </authorList>
    </citation>
    <scope>NUCLEOTIDE SEQUENCE [LARGE SCALE GENOMIC DNA]</scope>
</reference>
<reference evidence="1" key="4">
    <citation type="submission" date="2025-09" db="UniProtKB">
        <authorList>
            <consortium name="Ensembl"/>
        </authorList>
    </citation>
    <scope>IDENTIFICATION</scope>
</reference>
<dbReference type="GO" id="GO:0001681">
    <property type="term" value="F:sialate O-acetylesterase activity"/>
    <property type="evidence" value="ECO:0000318"/>
    <property type="project" value="GO_Central"/>
</dbReference>
<evidence type="ECO:0008006" key="3">
    <source>
        <dbReference type="Google" id="ProtNLM"/>
    </source>
</evidence>
<evidence type="ECO:0000313" key="1">
    <source>
        <dbReference type="Ensembl" id="ENSCINP00000001140.3"/>
    </source>
</evidence>
<dbReference type="PANTHER" id="PTHR22901:SF0">
    <property type="entry name" value="SIALATE O-ACETYLESTERASE"/>
    <property type="match status" value="1"/>
</dbReference>
<sequence length="536" mass="59896">MLVLLPFTRGETFTKGLDDFAFASYYQNNMVLQMEPYRAVIWGYGTIGATVNISLIQDVYSTKVRAGPTGKGVWSVTLNSHAAGGPFMIQGVQDYYGMLHWILLKGVLFGDVWVCGGQSNMQFTVSMLENPAKEVELASKYPDIRLLTVAELISQEPEYDIERLELGWSLPSNESLNGGTWSHFSAVCWIYGRHLYDALQVPIGLVASSYGGTAVEAWSSPQALKECGLERSNKIRGNSGINPGAMVCQAMEFQPYRLKITTRFGDRNSNSVLWNAMIHPLLNMTIKGTIWYQGEQNFHYHNAEYACSFPAMIKDWRKKWHEGTGGQTHREFPFGFVQLSTVNSTDDGCFSLIRWHQTADIGYAPNVKMPNTFMAVAMDLPDNESPFGSIHPRDKDDVAKRLVVGALNVGYGRNVEFQGPFPESVIETANNHLLVTYPSKERIIVKERGSFQVCCTSPCNISEPSPSPSWLWTPIVSHDLYSITLDTRGCTNSAESPKMLRYAWALTPCPFKQCSVYNECDLPAPPFVIPINHLSL</sequence>
<dbReference type="GO" id="GO:0005975">
    <property type="term" value="P:carbohydrate metabolic process"/>
    <property type="evidence" value="ECO:0000318"/>
    <property type="project" value="GO_Central"/>
</dbReference>
<dbReference type="InterPro" id="IPR036514">
    <property type="entry name" value="SGNH_hydro_sf"/>
</dbReference>
<dbReference type="AlphaFoldDB" id="F6RRT5"/>
<dbReference type="HOGENOM" id="CLU_015150_1_0_1"/>
<reference evidence="1" key="2">
    <citation type="journal article" date="2008" name="Genome Biol.">
        <title>Improved genome assembly and evidence-based global gene model set for the chordate Ciona intestinalis: new insight into intron and operon populations.</title>
        <authorList>
            <person name="Satou Y."/>
            <person name="Mineta K."/>
            <person name="Ogasawara M."/>
            <person name="Sasakura Y."/>
            <person name="Shoguchi E."/>
            <person name="Ueno K."/>
            <person name="Yamada L."/>
            <person name="Matsumoto J."/>
            <person name="Wasserscheid J."/>
            <person name="Dewar K."/>
            <person name="Wiley G.B."/>
            <person name="Macmil S.L."/>
            <person name="Roe B.A."/>
            <person name="Zeller R.W."/>
            <person name="Hastings K.E."/>
            <person name="Lemaire P."/>
            <person name="Lindquist E."/>
            <person name="Endo T."/>
            <person name="Hotta K."/>
            <person name="Inaba K."/>
        </authorList>
    </citation>
    <scope>NUCLEOTIDE SEQUENCE [LARGE SCALE GENOMIC DNA]</scope>
    <source>
        <strain evidence="1">wild type</strain>
    </source>
</reference>
<dbReference type="SUPFAM" id="SSF52266">
    <property type="entry name" value="SGNH hydrolase"/>
    <property type="match status" value="1"/>
</dbReference>
<organism evidence="1 2">
    <name type="scientific">Ciona intestinalis</name>
    <name type="common">Transparent sea squirt</name>
    <name type="synonym">Ascidia intestinalis</name>
    <dbReference type="NCBI Taxonomy" id="7719"/>
    <lineage>
        <taxon>Eukaryota</taxon>
        <taxon>Metazoa</taxon>
        <taxon>Chordata</taxon>
        <taxon>Tunicata</taxon>
        <taxon>Ascidiacea</taxon>
        <taxon>Phlebobranchia</taxon>
        <taxon>Cionidae</taxon>
        <taxon>Ciona</taxon>
    </lineage>
</organism>
<dbReference type="GeneTree" id="ENSGT00390000010608"/>
<dbReference type="Gene3D" id="3.40.50.1110">
    <property type="entry name" value="SGNH hydrolase"/>
    <property type="match status" value="1"/>
</dbReference>
<accession>F6RRT5</accession>
<dbReference type="Ensembl" id="ENSCINT00000001140.3">
    <property type="protein sequence ID" value="ENSCINP00000001140.3"/>
    <property type="gene ID" value="ENSCING00000021644.1"/>
</dbReference>
<protein>
    <recommendedName>
        <fullName evidence="3">Sialate O-acetylesterase domain-containing protein</fullName>
    </recommendedName>
</protein>
<dbReference type="OMA" id="LAINEGW"/>
<dbReference type="InParanoid" id="F6RRT5"/>
<dbReference type="InterPro" id="IPR039329">
    <property type="entry name" value="SIAE"/>
</dbReference>
<keyword evidence="2" id="KW-1185">Reference proteome</keyword>
<name>F6RRT5_CIOIN</name>